<dbReference type="EMBL" id="AP017895">
    <property type="protein sequence ID" value="BAV88749.1"/>
    <property type="molecule type" value="Genomic_DNA"/>
</dbReference>
<organism evidence="1 2">
    <name type="scientific">Rothia aeria</name>
    <dbReference type="NCBI Taxonomy" id="172042"/>
    <lineage>
        <taxon>Bacteria</taxon>
        <taxon>Bacillati</taxon>
        <taxon>Actinomycetota</taxon>
        <taxon>Actinomycetes</taxon>
        <taxon>Micrococcales</taxon>
        <taxon>Micrococcaceae</taxon>
        <taxon>Rothia</taxon>
    </lineage>
</organism>
<dbReference type="RefSeq" id="WP_128088015.1">
    <property type="nucleotide sequence ID" value="NZ_CP068102.1"/>
</dbReference>
<dbReference type="Proteomes" id="UP000250241">
    <property type="component" value="Chromosome"/>
</dbReference>
<reference evidence="1 2" key="1">
    <citation type="submission" date="2016-10" db="EMBL/GenBank/DDBJ databases">
        <title>Genome sequence of Rothia aeria strain JCM11412.</title>
        <authorList>
            <person name="Nambu T."/>
        </authorList>
    </citation>
    <scope>NUCLEOTIDE SEQUENCE [LARGE SCALE GENOMIC DNA]</scope>
    <source>
        <strain evidence="1 2">JCM 11412</strain>
    </source>
</reference>
<dbReference type="GeneID" id="93862528"/>
<name>A0A2Z5R4Q6_9MICC</name>
<sequence length="153" mass="16713">MATNQLKDWFSYLNGVSSDLPTEPLKCIEARDGVLAWAISDITEEPTRNEIAGILAGLDASRVNADRVDRVRRALAEHYLATDSGRAIAASAYLEWLTGRYELAALALRTAFSDGHDNNLLQLVSRALAMGVSSPLYPEMPPLSVLHLQEAFA</sequence>
<evidence type="ECO:0000313" key="2">
    <source>
        <dbReference type="Proteomes" id="UP000250241"/>
    </source>
</evidence>
<proteinExistence type="predicted"/>
<keyword evidence="2" id="KW-1185">Reference proteome</keyword>
<dbReference type="KEGG" id="raj:RA11412_2450"/>
<dbReference type="AlphaFoldDB" id="A0A2Z5R4Q6"/>
<gene>
    <name evidence="1" type="ORF">RA11412_2450</name>
</gene>
<evidence type="ECO:0000313" key="1">
    <source>
        <dbReference type="EMBL" id="BAV88749.1"/>
    </source>
</evidence>
<accession>A0A2Z5R4Q6</accession>
<protein>
    <submittedName>
        <fullName evidence="1">Uncharacterized protein</fullName>
    </submittedName>
</protein>